<dbReference type="RefSeq" id="WP_097277239.1">
    <property type="nucleotide sequence ID" value="NZ_OCNJ01000001.1"/>
</dbReference>
<organism evidence="3 4">
    <name type="scientific">Caenispirillum bisanense</name>
    <dbReference type="NCBI Taxonomy" id="414052"/>
    <lineage>
        <taxon>Bacteria</taxon>
        <taxon>Pseudomonadati</taxon>
        <taxon>Pseudomonadota</taxon>
        <taxon>Alphaproteobacteria</taxon>
        <taxon>Rhodospirillales</taxon>
        <taxon>Novispirillaceae</taxon>
        <taxon>Caenispirillum</taxon>
    </lineage>
</organism>
<evidence type="ECO:0000256" key="1">
    <source>
        <dbReference type="SAM" id="MobiDB-lite"/>
    </source>
</evidence>
<dbReference type="AlphaFoldDB" id="A0A286G2W8"/>
<evidence type="ECO:0000313" key="3">
    <source>
        <dbReference type="EMBL" id="SOD89818.1"/>
    </source>
</evidence>
<accession>A0A286G2W8</accession>
<keyword evidence="4" id="KW-1185">Reference proteome</keyword>
<keyword evidence="2" id="KW-0472">Membrane</keyword>
<feature type="compositionally biased region" description="Basic and acidic residues" evidence="1">
    <location>
        <begin position="1"/>
        <end position="22"/>
    </location>
</feature>
<protein>
    <submittedName>
        <fullName evidence="3">Uncharacterized protein</fullName>
    </submittedName>
</protein>
<keyword evidence="2" id="KW-1133">Transmembrane helix</keyword>
<sequence length="77" mass="8258">MEKRPTPDGREQVRETPEEARQGRKGRPVAMVLMGALTLGLIALIALMIWALSGEPEPTSQEQQQGTAPAVVTPPPA</sequence>
<gene>
    <name evidence="3" type="ORF">SAMN05421508_101345</name>
</gene>
<name>A0A286G2W8_9PROT</name>
<dbReference type="Proteomes" id="UP000219621">
    <property type="component" value="Unassembled WGS sequence"/>
</dbReference>
<proteinExistence type="predicted"/>
<evidence type="ECO:0000313" key="4">
    <source>
        <dbReference type="Proteomes" id="UP000219621"/>
    </source>
</evidence>
<keyword evidence="2" id="KW-0812">Transmembrane</keyword>
<feature type="region of interest" description="Disordered" evidence="1">
    <location>
        <begin position="1"/>
        <end position="27"/>
    </location>
</feature>
<evidence type="ECO:0000256" key="2">
    <source>
        <dbReference type="SAM" id="Phobius"/>
    </source>
</evidence>
<feature type="transmembrane region" description="Helical" evidence="2">
    <location>
        <begin position="29"/>
        <end position="52"/>
    </location>
</feature>
<dbReference type="EMBL" id="OCNJ01000001">
    <property type="protein sequence ID" value="SOD89818.1"/>
    <property type="molecule type" value="Genomic_DNA"/>
</dbReference>
<reference evidence="3 4" key="1">
    <citation type="submission" date="2017-09" db="EMBL/GenBank/DDBJ databases">
        <authorList>
            <person name="Ehlers B."/>
            <person name="Leendertz F.H."/>
        </authorList>
    </citation>
    <scope>NUCLEOTIDE SEQUENCE [LARGE SCALE GENOMIC DNA]</scope>
    <source>
        <strain evidence="3 4">USBA 140</strain>
    </source>
</reference>
<feature type="region of interest" description="Disordered" evidence="1">
    <location>
        <begin position="56"/>
        <end position="77"/>
    </location>
</feature>